<keyword evidence="1" id="KW-0808">Transferase</keyword>
<reference evidence="4 5" key="1">
    <citation type="journal article" date="2011" name="J. Bacteriol.">
        <title>Genome sequence of Helicobacter bizzozeronii strain CIII-1, an isolate from human gastric mucosa.</title>
        <authorList>
            <person name="Schott T."/>
            <person name="Rossi M."/>
            <person name="Hanninen M.L."/>
        </authorList>
    </citation>
    <scope>NUCLEOTIDE SEQUENCE [LARGE SCALE GENOMIC DNA]</scope>
    <source>
        <strain evidence="4 5">CIII-1</strain>
    </source>
</reference>
<evidence type="ECO:0000313" key="4">
    <source>
        <dbReference type="EMBL" id="CCB80933.1"/>
    </source>
</evidence>
<dbReference type="GO" id="GO:0016301">
    <property type="term" value="F:kinase activity"/>
    <property type="evidence" value="ECO:0007669"/>
    <property type="project" value="UniProtKB-KW"/>
</dbReference>
<feature type="domain" description="HipA-like C-terminal" evidence="3">
    <location>
        <begin position="29"/>
        <end position="205"/>
    </location>
</feature>
<dbReference type="Proteomes" id="UP000008387">
    <property type="component" value="Plasmid phbz1"/>
</dbReference>
<organism evidence="4 5">
    <name type="scientific">Helicobacter bizzozeronii (strain CIII-1)</name>
    <dbReference type="NCBI Taxonomy" id="1002804"/>
    <lineage>
        <taxon>Bacteria</taxon>
        <taxon>Pseudomonadati</taxon>
        <taxon>Campylobacterota</taxon>
        <taxon>Epsilonproteobacteria</taxon>
        <taxon>Campylobacterales</taxon>
        <taxon>Helicobacteraceae</taxon>
        <taxon>Helicobacter</taxon>
    </lineage>
</organism>
<dbReference type="CDD" id="cd17792">
    <property type="entry name" value="CtkA"/>
    <property type="match status" value="1"/>
</dbReference>
<protein>
    <recommendedName>
        <fullName evidence="3">HipA-like C-terminal domain-containing protein</fullName>
    </recommendedName>
</protein>
<dbReference type="Gene3D" id="1.10.1070.20">
    <property type="match status" value="1"/>
</dbReference>
<keyword evidence="5" id="KW-1185">Reference proteome</keyword>
<dbReference type="AlphaFoldDB" id="F8KUJ8"/>
<dbReference type="Pfam" id="PF07804">
    <property type="entry name" value="HipA_C"/>
    <property type="match status" value="1"/>
</dbReference>
<dbReference type="RefSeq" id="WP_013882040.1">
    <property type="nucleotide sequence ID" value="NC_015670.1"/>
</dbReference>
<evidence type="ECO:0000256" key="2">
    <source>
        <dbReference type="ARBA" id="ARBA00022777"/>
    </source>
</evidence>
<keyword evidence="4" id="KW-0614">Plasmid</keyword>
<dbReference type="EMBL" id="FR871758">
    <property type="protein sequence ID" value="CCB80933.1"/>
    <property type="molecule type" value="Genomic_DNA"/>
</dbReference>
<evidence type="ECO:0000259" key="3">
    <source>
        <dbReference type="Pfam" id="PF07804"/>
    </source>
</evidence>
<dbReference type="Gene3D" id="3.30.200.120">
    <property type="match status" value="1"/>
</dbReference>
<gene>
    <name evidence="4" type="ordered locus">HBZC1_p0530</name>
</gene>
<keyword evidence="2" id="KW-0418">Kinase</keyword>
<name>F8KUJ8_HELBC</name>
<evidence type="ECO:0000313" key="5">
    <source>
        <dbReference type="Proteomes" id="UP000008387"/>
    </source>
</evidence>
<evidence type="ECO:0000256" key="1">
    <source>
        <dbReference type="ARBA" id="ARBA00022679"/>
    </source>
</evidence>
<accession>F8KUJ8</accession>
<geneLocation type="plasmid" evidence="4 5">
    <name>phbz1</name>
</geneLocation>
<dbReference type="eggNOG" id="COG3550">
    <property type="taxonomic scope" value="Bacteria"/>
</dbReference>
<dbReference type="InterPro" id="IPR012893">
    <property type="entry name" value="HipA-like_C"/>
</dbReference>
<dbReference type="HOGENOM" id="CLU_076579_1_0_7"/>
<proteinExistence type="predicted"/>
<dbReference type="KEGG" id="hbi:HBZC1_p0530"/>
<sequence length="295" mass="33455">MPINFTTCPLDKSKFYDGANGNKIAIFYKNARHMLKFPPKVKPSKNLAMTHTNACFCEYMACHIVKSLGLRVQETILGTYLDKVVVACKDFTSDTELFVDFIAVKNSILSLESGGKDTTLSGVLLTIEQQGIVDRTALKAHFWEMFIADTLIGNFDRHNGNWGFIKDLNTHSYTIAPIFDCGSSLFSQSDATHMQQALEDKQEMRARVYSYPCSMLKDDKDKKINYHNFLTTTENKDCLKALVKLAPKMDMAKIHSIIDNTPFISVLHKDFLKAVLQERKEKIIDKAYTRALTLI</sequence>